<dbReference type="InterPro" id="IPR051091">
    <property type="entry name" value="O-Glucosyltr/Glycosyltrsf_90"/>
</dbReference>
<dbReference type="Pfam" id="PF05686">
    <property type="entry name" value="Glyco_transf_90"/>
    <property type="match status" value="1"/>
</dbReference>
<feature type="transmembrane region" description="Helical" evidence="1">
    <location>
        <begin position="230"/>
        <end position="249"/>
    </location>
</feature>
<proteinExistence type="predicted"/>
<feature type="transmembrane region" description="Helical" evidence="1">
    <location>
        <begin position="200"/>
        <end position="218"/>
    </location>
</feature>
<dbReference type="AlphaFoldDB" id="A0A2N6NLA8"/>
<feature type="domain" description="Glycosyl transferase CAP10" evidence="2">
    <location>
        <begin position="556"/>
        <end position="843"/>
    </location>
</feature>
<sequence length="848" mass="94828">MTPPLSPKSQDRMAALAAATLFCELLTQRLLTRSTELPSEALAWVLLPLLVRAGGRQRRGGEGEEIAPPSSSTAKKSGAVLFAAGIAAASFCRAENGIARFHPALVPILLAAQRYMQGDAADATWDHSGSASLVFTSLGSACVIAAVAVLDLFIWDPRKCMYASVALMAVAVAYMTLLPRRRRRALIVPPVSIEQDIEQLSKWVVFGVAFAFIIQTLVFGLTSGSLSRTVAAAVFKCLTWFFAIHLVSLSPLIADMNCDLTDGANQTRDVSWTVLPSMGVFTLMAGESPFFQSSAFRPLLHIAVSGFSLGQVIYTLPSRSKSRSTLWVFMLVTLIPYGANMVAIRRAESAVQHTFGANREHPVDILMRGANAQFSGLLQRQSKSFEEAQAEYRRRYAIDPPPGFEGWYRFAVAHKSPIIDEFDMIHKQVAPFLKLSGVELQRIMDAAFHADGSELWSCEYNRKEVRARCNHPHRSYDRHISSLFETVGKFAGAELPDVRVLVNHLDEPTVVLPSDKTIEVRVTNLSRQPTWTNITRECVAHRADNSHAKDERESYALPFIKDAASAMDICRHPEYEHLHGLFISPVSFRLTEGMVPVLSTGAPSTMGDILMPSPAYMETEFVYDSDQEPSFDKKSNNLYWAGSTTGAFAHDDGWRAYHRQRFVQFAQNLGREQYYYLREENDSVERIASSFLNGRLYNVAFTRIFQCAAWACRAQRAFFPGGAWADKDAALRSRLAFDLDGNGISGRYYKLLASGSLPLKQTLLREWHDERLVPWVHYAPVSQSLEELPELVAYLTSTASGRERAKEMAVKGREWYSKAMRREDMAIYVYRLMLELARLQDPNRQPRA</sequence>
<evidence type="ECO:0000256" key="1">
    <source>
        <dbReference type="SAM" id="Phobius"/>
    </source>
</evidence>
<dbReference type="GO" id="GO:0016740">
    <property type="term" value="F:transferase activity"/>
    <property type="evidence" value="ECO:0007669"/>
    <property type="project" value="UniProtKB-KW"/>
</dbReference>
<name>A0A2N6NLA8_BEABA</name>
<evidence type="ECO:0000313" key="4">
    <source>
        <dbReference type="Proteomes" id="UP000235728"/>
    </source>
</evidence>
<comment type="caution">
    <text evidence="3">The sequence shown here is derived from an EMBL/GenBank/DDBJ whole genome shotgun (WGS) entry which is preliminary data.</text>
</comment>
<keyword evidence="1" id="KW-0472">Membrane</keyword>
<protein>
    <submittedName>
        <fullName evidence="3">Beta-1,2-xylosyltransferase 1</fullName>
    </submittedName>
</protein>
<accession>A0A2N6NLA8</accession>
<dbReference type="OMA" id="RYKIEPP"/>
<dbReference type="PANTHER" id="PTHR12203:SF61">
    <property type="entry name" value="CAPSULE PROTEIN"/>
    <property type="match status" value="1"/>
</dbReference>
<feature type="transmembrane region" description="Helical" evidence="1">
    <location>
        <begin position="326"/>
        <end position="344"/>
    </location>
</feature>
<keyword evidence="1" id="KW-0812">Transmembrane</keyword>
<dbReference type="Proteomes" id="UP000235728">
    <property type="component" value="Unassembled WGS sequence"/>
</dbReference>
<feature type="transmembrane region" description="Helical" evidence="1">
    <location>
        <begin position="161"/>
        <end position="179"/>
    </location>
</feature>
<dbReference type="PANTHER" id="PTHR12203">
    <property type="entry name" value="KDEL LYS-ASP-GLU-LEU CONTAINING - RELATED"/>
    <property type="match status" value="1"/>
</dbReference>
<reference evidence="3 4" key="1">
    <citation type="journal article" date="2016" name="Appl. Microbiol. Biotechnol.">
        <title>Characterization of T-DNA insertion mutants with decreased virulence in the entomopathogenic fungus Beauveria bassiana JEF-007.</title>
        <authorList>
            <person name="Kim S."/>
            <person name="Lee S.J."/>
            <person name="Nai Y.S."/>
            <person name="Yu J.S."/>
            <person name="Lee M.R."/>
            <person name="Yang Y.T."/>
            <person name="Kim J.S."/>
        </authorList>
    </citation>
    <scope>NUCLEOTIDE SEQUENCE [LARGE SCALE GENOMIC DNA]</scope>
    <source>
        <strain evidence="3 4">JEF-007</strain>
    </source>
</reference>
<keyword evidence="1" id="KW-1133">Transmembrane helix</keyword>
<dbReference type="InterPro" id="IPR006598">
    <property type="entry name" value="CAP10"/>
</dbReference>
<evidence type="ECO:0000259" key="2">
    <source>
        <dbReference type="SMART" id="SM00672"/>
    </source>
</evidence>
<dbReference type="EMBL" id="MRVG01000006">
    <property type="protein sequence ID" value="PMB68061.1"/>
    <property type="molecule type" value="Genomic_DNA"/>
</dbReference>
<evidence type="ECO:0000313" key="3">
    <source>
        <dbReference type="EMBL" id="PMB68061.1"/>
    </source>
</evidence>
<dbReference type="SMART" id="SM00672">
    <property type="entry name" value="CAP10"/>
    <property type="match status" value="1"/>
</dbReference>
<feature type="transmembrane region" description="Helical" evidence="1">
    <location>
        <begin position="298"/>
        <end position="314"/>
    </location>
</feature>
<keyword evidence="3" id="KW-0808">Transferase</keyword>
<gene>
    <name evidence="3" type="primary">CXT1_0</name>
    <name evidence="3" type="ORF">BM221_006237</name>
</gene>
<feature type="transmembrane region" description="Helical" evidence="1">
    <location>
        <begin position="133"/>
        <end position="155"/>
    </location>
</feature>
<organism evidence="3 4">
    <name type="scientific">Beauveria bassiana</name>
    <name type="common">White muscardine disease fungus</name>
    <name type="synonym">Tritirachium shiotae</name>
    <dbReference type="NCBI Taxonomy" id="176275"/>
    <lineage>
        <taxon>Eukaryota</taxon>
        <taxon>Fungi</taxon>
        <taxon>Dikarya</taxon>
        <taxon>Ascomycota</taxon>
        <taxon>Pezizomycotina</taxon>
        <taxon>Sordariomycetes</taxon>
        <taxon>Hypocreomycetidae</taxon>
        <taxon>Hypocreales</taxon>
        <taxon>Cordycipitaceae</taxon>
        <taxon>Beauveria</taxon>
    </lineage>
</organism>